<name>A0A0N4X6V9_HAEPC</name>
<evidence type="ECO:0000313" key="2">
    <source>
        <dbReference type="EMBL" id="VDO81407.1"/>
    </source>
</evidence>
<feature type="transmembrane region" description="Helical" evidence="1">
    <location>
        <begin position="6"/>
        <end position="27"/>
    </location>
</feature>
<evidence type="ECO:0000256" key="1">
    <source>
        <dbReference type="SAM" id="Phobius"/>
    </source>
</evidence>
<protein>
    <submittedName>
        <fullName evidence="4">G_PROTEIN_RECEP_F1_2 domain-containing protein</fullName>
    </submittedName>
</protein>
<evidence type="ECO:0000313" key="3">
    <source>
        <dbReference type="Proteomes" id="UP000268014"/>
    </source>
</evidence>
<dbReference type="AlphaFoldDB" id="A0A0N4X6V9"/>
<sequence>MIAMYVSVFPTFVICIFCYGAVLREIFCKLRSVRYNYCLIFSFKLKFKSIIYDLAFSHK</sequence>
<keyword evidence="1" id="KW-1133">Transmembrane helix</keyword>
<reference evidence="4" key="1">
    <citation type="submission" date="2017-02" db="UniProtKB">
        <authorList>
            <consortium name="WormBaseParasite"/>
        </authorList>
    </citation>
    <scope>IDENTIFICATION</scope>
</reference>
<dbReference type="EMBL" id="UZAF01021849">
    <property type="protein sequence ID" value="VDO81407.1"/>
    <property type="molecule type" value="Genomic_DNA"/>
</dbReference>
<gene>
    <name evidence="2" type="ORF">HPLM_LOCUS20093</name>
</gene>
<keyword evidence="1" id="KW-0472">Membrane</keyword>
<accession>A0A0N4X6V9</accession>
<organism evidence="4">
    <name type="scientific">Haemonchus placei</name>
    <name type="common">Barber's pole worm</name>
    <dbReference type="NCBI Taxonomy" id="6290"/>
    <lineage>
        <taxon>Eukaryota</taxon>
        <taxon>Metazoa</taxon>
        <taxon>Ecdysozoa</taxon>
        <taxon>Nematoda</taxon>
        <taxon>Chromadorea</taxon>
        <taxon>Rhabditida</taxon>
        <taxon>Rhabditina</taxon>
        <taxon>Rhabditomorpha</taxon>
        <taxon>Strongyloidea</taxon>
        <taxon>Trichostrongylidae</taxon>
        <taxon>Haemonchus</taxon>
    </lineage>
</organism>
<evidence type="ECO:0000313" key="4">
    <source>
        <dbReference type="WBParaSite" id="HPLM_0002010101-mRNA-1"/>
    </source>
</evidence>
<dbReference type="Proteomes" id="UP000268014">
    <property type="component" value="Unassembled WGS sequence"/>
</dbReference>
<dbReference type="WBParaSite" id="HPLM_0002010101-mRNA-1">
    <property type="protein sequence ID" value="HPLM_0002010101-mRNA-1"/>
    <property type="gene ID" value="HPLM_0002010101"/>
</dbReference>
<keyword evidence="3" id="KW-1185">Reference proteome</keyword>
<proteinExistence type="predicted"/>
<reference evidence="2 3" key="2">
    <citation type="submission" date="2018-11" db="EMBL/GenBank/DDBJ databases">
        <authorList>
            <consortium name="Pathogen Informatics"/>
        </authorList>
    </citation>
    <scope>NUCLEOTIDE SEQUENCE [LARGE SCALE GENOMIC DNA]</scope>
    <source>
        <strain evidence="2 3">MHpl1</strain>
    </source>
</reference>
<keyword evidence="1" id="KW-0812">Transmembrane</keyword>